<organism evidence="1 2">
    <name type="scientific">Streptomyces alboflavus</name>
    <dbReference type="NCBI Taxonomy" id="67267"/>
    <lineage>
        <taxon>Bacteria</taxon>
        <taxon>Bacillati</taxon>
        <taxon>Actinomycetota</taxon>
        <taxon>Actinomycetes</taxon>
        <taxon>Kitasatosporales</taxon>
        <taxon>Streptomycetaceae</taxon>
        <taxon>Streptomyces</taxon>
    </lineage>
</organism>
<dbReference type="KEGG" id="salf:SMD44_05736"/>
<protein>
    <submittedName>
        <fullName evidence="1">Uncharacterized protein</fullName>
    </submittedName>
</protein>
<dbReference type="AlphaFoldDB" id="A0A1Z1WIJ6"/>
<name>A0A1Z1WIJ6_9ACTN</name>
<evidence type="ECO:0000313" key="2">
    <source>
        <dbReference type="Proteomes" id="UP000195880"/>
    </source>
</evidence>
<sequence length="42" mass="4537">MTFRAASSIFLRMSIRHASVSAALELALFGVTALCVADIHCR</sequence>
<gene>
    <name evidence="1" type="ORF">SMD44_05736</name>
</gene>
<proteinExistence type="predicted"/>
<evidence type="ECO:0000313" key="1">
    <source>
        <dbReference type="EMBL" id="ARX86267.1"/>
    </source>
</evidence>
<reference evidence="1 2" key="1">
    <citation type="submission" date="2017-05" db="EMBL/GenBank/DDBJ databases">
        <title>Streptomyces alboflavus Genome sequencing and assembly.</title>
        <authorList>
            <person name="Wang Y."/>
            <person name="Du B."/>
            <person name="Ding Y."/>
            <person name="Liu H."/>
            <person name="Hou Q."/>
            <person name="Liu K."/>
            <person name="Wang C."/>
            <person name="Yao L."/>
        </authorList>
    </citation>
    <scope>NUCLEOTIDE SEQUENCE [LARGE SCALE GENOMIC DNA]</scope>
    <source>
        <strain evidence="1 2">MDJK44</strain>
    </source>
</reference>
<accession>A0A1Z1WIJ6</accession>
<dbReference type="Proteomes" id="UP000195880">
    <property type="component" value="Chromosome"/>
</dbReference>
<dbReference type="EMBL" id="CP021748">
    <property type="protein sequence ID" value="ARX86267.1"/>
    <property type="molecule type" value="Genomic_DNA"/>
</dbReference>
<dbReference type="NCBIfam" id="NF042937">
    <property type="entry name" value="leader_Ms4533A"/>
    <property type="match status" value="1"/>
</dbReference>
<keyword evidence="2" id="KW-1185">Reference proteome</keyword>